<dbReference type="FunFam" id="3.30.160.60:FF:001370">
    <property type="entry name" value="Zinc finger protein"/>
    <property type="match status" value="1"/>
</dbReference>
<evidence type="ECO:0000256" key="5">
    <source>
        <dbReference type="ARBA" id="ARBA00022771"/>
    </source>
</evidence>
<evidence type="ECO:0000256" key="12">
    <source>
        <dbReference type="SAM" id="MobiDB-lite"/>
    </source>
</evidence>
<keyword evidence="8" id="KW-0238">DNA-binding</keyword>
<dbReference type="AlphaFoldDB" id="A0A9J8DLD7"/>
<evidence type="ECO:0000256" key="9">
    <source>
        <dbReference type="ARBA" id="ARBA00023163"/>
    </source>
</evidence>
<dbReference type="SMART" id="SM00355">
    <property type="entry name" value="ZnF_C2H2"/>
    <property type="match status" value="9"/>
</dbReference>
<evidence type="ECO:0000256" key="3">
    <source>
        <dbReference type="ARBA" id="ARBA00022723"/>
    </source>
</evidence>
<evidence type="ECO:0000256" key="10">
    <source>
        <dbReference type="ARBA" id="ARBA00023242"/>
    </source>
</evidence>
<keyword evidence="5 11" id="KW-0863">Zinc-finger</keyword>
<keyword evidence="7" id="KW-0805">Transcription regulation</keyword>
<dbReference type="GeneTree" id="ENSGT00940000165604"/>
<dbReference type="Pfam" id="PF00096">
    <property type="entry name" value="zf-C2H2"/>
    <property type="match status" value="7"/>
</dbReference>
<reference evidence="14" key="1">
    <citation type="submission" date="2025-08" db="UniProtKB">
        <authorList>
            <consortium name="Ensembl"/>
        </authorList>
    </citation>
    <scope>IDENTIFICATION</scope>
</reference>
<dbReference type="GO" id="GO:0003690">
    <property type="term" value="F:double-stranded DNA binding"/>
    <property type="evidence" value="ECO:0007669"/>
    <property type="project" value="UniProtKB-ARBA"/>
</dbReference>
<dbReference type="FunFam" id="3.30.160.60:FF:000624">
    <property type="entry name" value="zinc finger protein 697"/>
    <property type="match status" value="1"/>
</dbReference>
<feature type="domain" description="C2H2-type" evidence="13">
    <location>
        <begin position="1173"/>
        <end position="1200"/>
    </location>
</feature>
<feature type="region of interest" description="Disordered" evidence="12">
    <location>
        <begin position="863"/>
        <end position="925"/>
    </location>
</feature>
<evidence type="ECO:0000256" key="11">
    <source>
        <dbReference type="PROSITE-ProRule" id="PRU00042"/>
    </source>
</evidence>
<keyword evidence="3" id="KW-0479">Metal-binding</keyword>
<evidence type="ECO:0000256" key="8">
    <source>
        <dbReference type="ARBA" id="ARBA00023125"/>
    </source>
</evidence>
<feature type="region of interest" description="Disordered" evidence="12">
    <location>
        <begin position="173"/>
        <end position="286"/>
    </location>
</feature>
<evidence type="ECO:0000256" key="4">
    <source>
        <dbReference type="ARBA" id="ARBA00022737"/>
    </source>
</evidence>
<feature type="compositionally biased region" description="Basic and acidic residues" evidence="12">
    <location>
        <begin position="248"/>
        <end position="268"/>
    </location>
</feature>
<feature type="domain" description="C2H2-type" evidence="13">
    <location>
        <begin position="1089"/>
        <end position="1116"/>
    </location>
</feature>
<dbReference type="FunFam" id="3.30.160.60:FF:000646">
    <property type="entry name" value="Myeloid zinc finger 1"/>
    <property type="match status" value="1"/>
</dbReference>
<dbReference type="PROSITE" id="PS50157">
    <property type="entry name" value="ZINC_FINGER_C2H2_2"/>
    <property type="match status" value="8"/>
</dbReference>
<protein>
    <recommendedName>
        <fullName evidence="13">C2H2-type domain-containing protein</fullName>
    </recommendedName>
</protein>
<feature type="compositionally biased region" description="Basic and acidic residues" evidence="12">
    <location>
        <begin position="897"/>
        <end position="911"/>
    </location>
</feature>
<evidence type="ECO:0000256" key="7">
    <source>
        <dbReference type="ARBA" id="ARBA00023015"/>
    </source>
</evidence>
<dbReference type="Ensembl" id="ENSCCRT00000202188.1">
    <property type="protein sequence ID" value="ENSCCRP00000179505.1"/>
    <property type="gene ID" value="ENSCCRG00000054778.1"/>
</dbReference>
<dbReference type="GO" id="GO:0008270">
    <property type="term" value="F:zinc ion binding"/>
    <property type="evidence" value="ECO:0007669"/>
    <property type="project" value="UniProtKB-KW"/>
</dbReference>
<evidence type="ECO:0000256" key="2">
    <source>
        <dbReference type="ARBA" id="ARBA00006991"/>
    </source>
</evidence>
<evidence type="ECO:0000256" key="6">
    <source>
        <dbReference type="ARBA" id="ARBA00022833"/>
    </source>
</evidence>
<feature type="domain" description="C2H2-type" evidence="13">
    <location>
        <begin position="1033"/>
        <end position="1060"/>
    </location>
</feature>
<accession>A0A9J8DLD7</accession>
<dbReference type="PANTHER" id="PTHR33480">
    <property type="entry name" value="SET DOMAIN-CONTAINING PROTEIN-RELATED"/>
    <property type="match status" value="1"/>
</dbReference>
<organism evidence="14 15">
    <name type="scientific">Cyprinus carpio carpio</name>
    <dbReference type="NCBI Taxonomy" id="630221"/>
    <lineage>
        <taxon>Eukaryota</taxon>
        <taxon>Metazoa</taxon>
        <taxon>Chordata</taxon>
        <taxon>Craniata</taxon>
        <taxon>Vertebrata</taxon>
        <taxon>Euteleostomi</taxon>
        <taxon>Actinopterygii</taxon>
        <taxon>Neopterygii</taxon>
        <taxon>Teleostei</taxon>
        <taxon>Ostariophysi</taxon>
        <taxon>Cypriniformes</taxon>
        <taxon>Cyprinidae</taxon>
        <taxon>Cyprininae</taxon>
        <taxon>Cyprinus</taxon>
    </lineage>
</organism>
<reference evidence="14" key="2">
    <citation type="submission" date="2025-09" db="UniProtKB">
        <authorList>
            <consortium name="Ensembl"/>
        </authorList>
    </citation>
    <scope>IDENTIFICATION</scope>
</reference>
<dbReference type="FunFam" id="3.30.160.60:FF:000912">
    <property type="entry name" value="Zinc finger protein 660"/>
    <property type="match status" value="1"/>
</dbReference>
<keyword evidence="4" id="KW-0677">Repeat</keyword>
<dbReference type="SUPFAM" id="SSF57667">
    <property type="entry name" value="beta-beta-alpha zinc fingers"/>
    <property type="match status" value="5"/>
</dbReference>
<dbReference type="PANTHER" id="PTHR33480:SF5">
    <property type="entry name" value="SI:DKEY-51D8.9"/>
    <property type="match status" value="1"/>
</dbReference>
<dbReference type="PROSITE" id="PS00028">
    <property type="entry name" value="ZINC_FINGER_C2H2_1"/>
    <property type="match status" value="8"/>
</dbReference>
<feature type="domain" description="C2H2-type" evidence="13">
    <location>
        <begin position="1005"/>
        <end position="1032"/>
    </location>
</feature>
<sequence length="1225" mass="141432">MEFIKEEREDVKIEDTFRVKHEETETHTVIKMEIIKEEREDVKIEKVFSLKPEESEEQTEMASVKEESEDMKIEEVFSLKQEDTETQTEIKFFKEEREDMKIEEVFSLKQEDSEEQTEIKFIKEEREDMKIEEVFSLKQEDTETQTDLKGNMDRFQRRLTTLRNCHRKCEEKFENARDHCKESRGDEPGSPPSTPPPSREDEVLREELLSSSGSDADPLDEDYKPSPSPSSSEDELLALESQSSCHSTPEKHHASSSETGTREAENQKAKGKAVQKGTTSKEKGGKFKDDKKITVKRSITKDGARVWDKVHYCVFCEKAQLKIARHLERKHRMERDVAYAFSFPVGSKQRKILIEGLRNKGDWQHNRMVFKEGNGEIVVWKRPSEKADIESYLPCQHCYAMFKRTELWRHEKSCRERKEERQKGKRVQKSSSHLLPIKSGQGVQKIIHSMQQDHVTSHIRSDEMICAYGDALFAKKGREESQHRYIAQKLRELGRFMLAAKEIDERAETLKDICDPANFKLAIEAARHVSNYDVNKNEYGKPSTAVKIGFSLKGATEAWIGHCLMDSDVKTEKAKKFKELLESSWSIHVLTNAHSSLEQRRWGKEDTVPLSEDVITLQNYLRKAEDEAKAELTKRVSTTAYRKLSESLLAQIIVFNKKREGEASRLTLETYLKADTGPVNKDIYETLSPVEKQMSHRLTHLVTRGKRGRKVPILLLERTKASLDFLVEKRREVGILEENPFLFARLSTTTNLRGCDCLRRYAEESKAKNPELLRSTRLRKHVATLCQLLDLSNQELEQVARFMGHDIRVHCEYYRQTDKTFQVAKIGKLLMEHGAESLKGKSLQTLDSVISGKRHAATPTKDLKGVKKRRTSDAGIQQEAHEDGLVHQEIGGGQMERTAEKHDDDAPERVVKNRGKRPWNEQERTAVKRRLAKSIALKMVPGKQDCLMCIAKESPVLNLTVLKEDSQKLNDKEDKNHHDFMTRGKSTKKTSSQKRVQITKSNGLFTCCQCGKCFSQKKKLVLHMRVHTAEKPFTCQQCGKSFTTELNLKKHMRVHTGEKPFTCQQCGKSFTQNGNLKVHMRIHTGEKPYICTQCVKCFAHKNTFNYHMNIHIQEKSFTCRKCGKSFTDKQSLEVHMKVHTGEKPYTCSLCGKSFTQKKSLSHHMKNHNGEKLFACDQCGKRFRYKNSISKHMRLHTGERPYTCKLCGKSFTQKGSLKIHLRIHKR</sequence>
<dbReference type="Proteomes" id="UP001108240">
    <property type="component" value="Unplaced"/>
</dbReference>
<keyword evidence="15" id="KW-1185">Reference proteome</keyword>
<proteinExistence type="inferred from homology"/>
<feature type="domain" description="C2H2-type" evidence="13">
    <location>
        <begin position="1117"/>
        <end position="1144"/>
    </location>
</feature>
<feature type="domain" description="C2H2-type" evidence="13">
    <location>
        <begin position="1145"/>
        <end position="1172"/>
    </location>
</feature>
<dbReference type="FunFam" id="3.30.160.60:FF:000765">
    <property type="entry name" value="Zinc finger 45-like"/>
    <property type="match status" value="1"/>
</dbReference>
<dbReference type="GO" id="GO:0005634">
    <property type="term" value="C:nucleus"/>
    <property type="evidence" value="ECO:0007669"/>
    <property type="project" value="UniProtKB-SubCell"/>
</dbReference>
<evidence type="ECO:0000256" key="1">
    <source>
        <dbReference type="ARBA" id="ARBA00004123"/>
    </source>
</evidence>
<dbReference type="InterPro" id="IPR036236">
    <property type="entry name" value="Znf_C2H2_sf"/>
</dbReference>
<evidence type="ECO:0000259" key="13">
    <source>
        <dbReference type="PROSITE" id="PS50157"/>
    </source>
</evidence>
<keyword evidence="9" id="KW-0804">Transcription</keyword>
<name>A0A9J8DLD7_CYPCA</name>
<dbReference type="Gene3D" id="3.30.160.60">
    <property type="entry name" value="Classic Zinc Finger"/>
    <property type="match status" value="8"/>
</dbReference>
<comment type="similarity">
    <text evidence="2">Belongs to the krueppel C2H2-type zinc-finger protein family.</text>
</comment>
<dbReference type="GO" id="GO:0000122">
    <property type="term" value="P:negative regulation of transcription by RNA polymerase II"/>
    <property type="evidence" value="ECO:0007669"/>
    <property type="project" value="UniProtKB-ARBA"/>
</dbReference>
<keyword evidence="6" id="KW-0862">Zinc</keyword>
<dbReference type="FunFam" id="3.30.160.60:FF:002317">
    <property type="entry name" value="Zgc:174696 protein"/>
    <property type="match status" value="1"/>
</dbReference>
<dbReference type="FunFam" id="3.30.160.60:FF:000328">
    <property type="entry name" value="Zinc finger protein 1079"/>
    <property type="match status" value="1"/>
</dbReference>
<feature type="compositionally biased region" description="Basic and acidic residues" evidence="12">
    <location>
        <begin position="173"/>
        <end position="187"/>
    </location>
</feature>
<comment type="subcellular location">
    <subcellularLocation>
        <location evidence="1">Nucleus</location>
    </subcellularLocation>
</comment>
<feature type="domain" description="C2H2-type" evidence="13">
    <location>
        <begin position="1061"/>
        <end position="1088"/>
    </location>
</feature>
<feature type="compositionally biased region" description="Basic and acidic residues" evidence="12">
    <location>
        <begin position="969"/>
        <end position="982"/>
    </location>
</feature>
<feature type="compositionally biased region" description="Basic and acidic residues" evidence="12">
    <location>
        <begin position="198"/>
        <end position="208"/>
    </location>
</feature>
<feature type="region of interest" description="Disordered" evidence="12">
    <location>
        <begin position="969"/>
        <end position="995"/>
    </location>
</feature>
<evidence type="ECO:0000313" key="14">
    <source>
        <dbReference type="Ensembl" id="ENSCCRP00000179505.1"/>
    </source>
</evidence>
<feature type="domain" description="C2H2-type" evidence="13">
    <location>
        <begin position="1201"/>
        <end position="1225"/>
    </location>
</feature>
<evidence type="ECO:0000313" key="15">
    <source>
        <dbReference type="Proteomes" id="UP001108240"/>
    </source>
</evidence>
<dbReference type="InterPro" id="IPR013087">
    <property type="entry name" value="Znf_C2H2_type"/>
</dbReference>
<dbReference type="GO" id="GO:0045595">
    <property type="term" value="P:regulation of cell differentiation"/>
    <property type="evidence" value="ECO:0007669"/>
    <property type="project" value="UniProtKB-ARBA"/>
</dbReference>
<dbReference type="FunFam" id="3.30.160.60:FF:003008">
    <property type="entry name" value="Zinc finger protein 989"/>
    <property type="match status" value="1"/>
</dbReference>
<keyword evidence="10" id="KW-0539">Nucleus</keyword>